<feature type="signal peptide" evidence="8">
    <location>
        <begin position="1"/>
        <end position="23"/>
    </location>
</feature>
<dbReference type="InterPro" id="IPR039424">
    <property type="entry name" value="SBP_5"/>
</dbReference>
<evidence type="ECO:0000256" key="2">
    <source>
        <dbReference type="ARBA" id="ARBA00004418"/>
    </source>
</evidence>
<evidence type="ECO:0000256" key="6">
    <source>
        <dbReference type="ARBA" id="ARBA00022729"/>
    </source>
</evidence>
<dbReference type="Gene3D" id="3.10.105.10">
    <property type="entry name" value="Dipeptide-binding Protein, Domain 3"/>
    <property type="match status" value="1"/>
</dbReference>
<dbReference type="PROSITE" id="PS01040">
    <property type="entry name" value="SBP_BACTERIAL_5"/>
    <property type="match status" value="1"/>
</dbReference>
<evidence type="ECO:0000313" key="11">
    <source>
        <dbReference type="Proteomes" id="UP000254925"/>
    </source>
</evidence>
<keyword evidence="7" id="KW-0574">Periplasm</keyword>
<evidence type="ECO:0000259" key="9">
    <source>
        <dbReference type="Pfam" id="PF00496"/>
    </source>
</evidence>
<gene>
    <name evidence="10" type="ORF">DES45_12311</name>
</gene>
<dbReference type="OrthoDB" id="9803988at2"/>
<dbReference type="AlphaFoldDB" id="A0A370H4N3"/>
<dbReference type="RefSeq" id="WP_114773508.1">
    <property type="nucleotide sequence ID" value="NZ_QQBB01000023.1"/>
</dbReference>
<dbReference type="GO" id="GO:0030288">
    <property type="term" value="C:outer membrane-bounded periplasmic space"/>
    <property type="evidence" value="ECO:0007669"/>
    <property type="project" value="TreeGrafter"/>
</dbReference>
<evidence type="ECO:0000256" key="3">
    <source>
        <dbReference type="ARBA" id="ARBA00005695"/>
    </source>
</evidence>
<evidence type="ECO:0000256" key="1">
    <source>
        <dbReference type="ARBA" id="ARBA00003489"/>
    </source>
</evidence>
<dbReference type="Proteomes" id="UP000254925">
    <property type="component" value="Unassembled WGS sequence"/>
</dbReference>
<dbReference type="EMBL" id="QQBB01000023">
    <property type="protein sequence ID" value="RDI50336.1"/>
    <property type="molecule type" value="Genomic_DNA"/>
</dbReference>
<dbReference type="InterPro" id="IPR030678">
    <property type="entry name" value="Peptide/Ni-bd"/>
</dbReference>
<keyword evidence="6 8" id="KW-0732">Signal</keyword>
<dbReference type="Gene3D" id="3.40.190.10">
    <property type="entry name" value="Periplasmic binding protein-like II"/>
    <property type="match status" value="1"/>
</dbReference>
<evidence type="ECO:0000313" key="10">
    <source>
        <dbReference type="EMBL" id="RDI50336.1"/>
    </source>
</evidence>
<sequence>MFSFKKAAIAGALLLSVATPAWAAKDLVVGVPDNLTGLDPHNANDTLSQSASRLILQGLFGFDKDMKLVPVLAESYEATPEATEFTIRLRKGVKFHDGTPFNAQAVKINFERLANPENRLSRASLVNMVSQFTVVDDETIKLSLKEPFGAMINNLAHPGAMIHSPAALEKYGKEVMRNPVGTGPYKFVSWQADTLKVAKNENYWKQGLPKVDSVTLRSVPENGSRLAMVQTGEAQFIYPLPPEMASVAEKNPKLDVISKPSIVTWYVAMNNLKKPFNDIRVRQALNYAVDKRAYAKIVYNGNADPMDSVVPPGLPFYAKQQEWPFDVAKAKELLKEAGYPDGFETEIFAGNNTTSIRAMQFLQQQLAQVNVKLKVTPLEAGVAAQKIWGVSKPEETTVQLYYGGWSASTGDADWQLRPLLFGESFPPKMFNVAYFSNPEVDAAIKAGLATADKEKRAEAYAKAQEVAWKNAPWIYLGVERLLAAKSKSLSGAYYLPDRGILLEEAELN</sequence>
<dbReference type="GO" id="GO:0042938">
    <property type="term" value="P:dipeptide transport"/>
    <property type="evidence" value="ECO:0007669"/>
    <property type="project" value="TreeGrafter"/>
</dbReference>
<keyword evidence="11" id="KW-1185">Reference proteome</keyword>
<evidence type="ECO:0000256" key="4">
    <source>
        <dbReference type="ARBA" id="ARBA00017393"/>
    </source>
</evidence>
<dbReference type="Gene3D" id="3.90.76.10">
    <property type="entry name" value="Dipeptide-binding Protein, Domain 1"/>
    <property type="match status" value="1"/>
</dbReference>
<dbReference type="GO" id="GO:1904680">
    <property type="term" value="F:peptide transmembrane transporter activity"/>
    <property type="evidence" value="ECO:0007669"/>
    <property type="project" value="TreeGrafter"/>
</dbReference>
<dbReference type="SUPFAM" id="SSF53850">
    <property type="entry name" value="Periplasmic binding protein-like II"/>
    <property type="match status" value="1"/>
</dbReference>
<feature type="chain" id="PRO_5016951308" description="Glutathione-binding protein GsiB" evidence="8">
    <location>
        <begin position="24"/>
        <end position="508"/>
    </location>
</feature>
<protein>
    <recommendedName>
        <fullName evidence="4">Glutathione-binding protein GsiB</fullName>
    </recommendedName>
</protein>
<dbReference type="CDD" id="cd08499">
    <property type="entry name" value="PBP2_Ylib_like"/>
    <property type="match status" value="1"/>
</dbReference>
<dbReference type="Pfam" id="PF00496">
    <property type="entry name" value="SBP_bac_5"/>
    <property type="match status" value="1"/>
</dbReference>
<comment type="subcellular location">
    <subcellularLocation>
        <location evidence="2">Periplasm</location>
    </subcellularLocation>
</comment>
<evidence type="ECO:0000256" key="5">
    <source>
        <dbReference type="ARBA" id="ARBA00022448"/>
    </source>
</evidence>
<keyword evidence="5" id="KW-0813">Transport</keyword>
<dbReference type="InterPro" id="IPR023765">
    <property type="entry name" value="SBP_5_CS"/>
</dbReference>
<dbReference type="PIRSF" id="PIRSF002741">
    <property type="entry name" value="MppA"/>
    <property type="match status" value="1"/>
</dbReference>
<dbReference type="PANTHER" id="PTHR30290">
    <property type="entry name" value="PERIPLASMIC BINDING COMPONENT OF ABC TRANSPORTER"/>
    <property type="match status" value="1"/>
</dbReference>
<organism evidence="10 11">
    <name type="scientific">Microvirga subterranea</name>
    <dbReference type="NCBI Taxonomy" id="186651"/>
    <lineage>
        <taxon>Bacteria</taxon>
        <taxon>Pseudomonadati</taxon>
        <taxon>Pseudomonadota</taxon>
        <taxon>Alphaproteobacteria</taxon>
        <taxon>Hyphomicrobiales</taxon>
        <taxon>Methylobacteriaceae</taxon>
        <taxon>Microvirga</taxon>
    </lineage>
</organism>
<evidence type="ECO:0000256" key="7">
    <source>
        <dbReference type="ARBA" id="ARBA00022764"/>
    </source>
</evidence>
<dbReference type="GO" id="GO:0043190">
    <property type="term" value="C:ATP-binding cassette (ABC) transporter complex"/>
    <property type="evidence" value="ECO:0007669"/>
    <property type="project" value="InterPro"/>
</dbReference>
<feature type="domain" description="Solute-binding protein family 5" evidence="9">
    <location>
        <begin position="67"/>
        <end position="422"/>
    </location>
</feature>
<reference evidence="10 11" key="1">
    <citation type="submission" date="2018-07" db="EMBL/GenBank/DDBJ databases">
        <title>Genomic Encyclopedia of Type Strains, Phase IV (KMG-IV): sequencing the most valuable type-strain genomes for metagenomic binning, comparative biology and taxonomic classification.</title>
        <authorList>
            <person name="Goeker M."/>
        </authorList>
    </citation>
    <scope>NUCLEOTIDE SEQUENCE [LARGE SCALE GENOMIC DNA]</scope>
    <source>
        <strain evidence="10 11">DSM 14364</strain>
    </source>
</reference>
<accession>A0A370H4N3</accession>
<name>A0A370H4N3_9HYPH</name>
<comment type="caution">
    <text evidence="10">The sequence shown here is derived from an EMBL/GenBank/DDBJ whole genome shotgun (WGS) entry which is preliminary data.</text>
</comment>
<proteinExistence type="inferred from homology"/>
<dbReference type="PANTHER" id="PTHR30290:SF32">
    <property type="entry name" value="GLUTATHIONE-BINDING PROTEIN GSIB"/>
    <property type="match status" value="1"/>
</dbReference>
<evidence type="ECO:0000256" key="8">
    <source>
        <dbReference type="SAM" id="SignalP"/>
    </source>
</evidence>
<dbReference type="InterPro" id="IPR000914">
    <property type="entry name" value="SBP_5_dom"/>
</dbReference>
<comment type="function">
    <text evidence="1">Part of the ABC transporter complex GsiABCD involved in glutathione import. Binds glutathione.</text>
</comment>
<comment type="similarity">
    <text evidence="3">Belongs to the bacterial solute-binding protein 5 family.</text>
</comment>
<dbReference type="NCBIfam" id="NF011942">
    <property type="entry name" value="PRK15413.1"/>
    <property type="match status" value="1"/>
</dbReference>